<protein>
    <submittedName>
        <fullName evidence="1">Uncharacterized protein</fullName>
    </submittedName>
</protein>
<proteinExistence type="predicted"/>
<accession>A0A4P7N0Q6</accession>
<evidence type="ECO:0000313" key="2">
    <source>
        <dbReference type="Proteomes" id="UP000294847"/>
    </source>
</evidence>
<dbReference type="EMBL" id="CP034204">
    <property type="protein sequence ID" value="QBZ54922.1"/>
    <property type="molecule type" value="Genomic_DNA"/>
</dbReference>
<name>A0A4P7N0Q6_PYROR</name>
<sequence length="133" mass="15182">MCRVRREHLDCTHTVDNHEYCANRKVNPETGKYSPCRTMKDRDVTNVYNVPGHCGGCCWYTAAVRKGWQCHMCHFGNNNGEWCKSPGCTHRCCYQCKLGGLLCCLCGVYVERGLACPRCRHRSCSRCTTTIYS</sequence>
<dbReference type="AlphaFoldDB" id="A0A4P7N0Q6"/>
<organism evidence="1 2">
    <name type="scientific">Pyricularia oryzae</name>
    <name type="common">Rice blast fungus</name>
    <name type="synonym">Magnaporthe oryzae</name>
    <dbReference type="NCBI Taxonomy" id="318829"/>
    <lineage>
        <taxon>Eukaryota</taxon>
        <taxon>Fungi</taxon>
        <taxon>Dikarya</taxon>
        <taxon>Ascomycota</taxon>
        <taxon>Pezizomycotina</taxon>
        <taxon>Sordariomycetes</taxon>
        <taxon>Sordariomycetidae</taxon>
        <taxon>Magnaporthales</taxon>
        <taxon>Pyriculariaceae</taxon>
        <taxon>Pyricularia</taxon>
    </lineage>
</organism>
<reference evidence="1 2" key="1">
    <citation type="journal article" date="2019" name="Mol. Biol. Evol.">
        <title>Blast fungal genomes show frequent chromosomal changes, gene gains and losses, and effector gene turnover.</title>
        <authorList>
            <person name="Gomez Luciano L.B."/>
            <person name="Jason Tsai I."/>
            <person name="Chuma I."/>
            <person name="Tosa Y."/>
            <person name="Chen Y.H."/>
            <person name="Li J.Y."/>
            <person name="Li M.Y."/>
            <person name="Jade Lu M.Y."/>
            <person name="Nakayashiki H."/>
            <person name="Li W.H."/>
        </authorList>
    </citation>
    <scope>NUCLEOTIDE SEQUENCE [LARGE SCALE GENOMIC DNA]</scope>
    <source>
        <strain evidence="1">MZ5-1-6</strain>
    </source>
</reference>
<dbReference type="Proteomes" id="UP000294847">
    <property type="component" value="Chromosome 1"/>
</dbReference>
<evidence type="ECO:0000313" key="1">
    <source>
        <dbReference type="EMBL" id="QBZ54922.1"/>
    </source>
</evidence>
<gene>
    <name evidence="1" type="ORF">PoMZ_10634</name>
</gene>
<dbReference type="VEuPathDB" id="FungiDB:M_BR32_EuGene_00117361"/>